<keyword evidence="8 9" id="KW-0325">Glycoprotein</keyword>
<evidence type="ECO:0000256" key="9">
    <source>
        <dbReference type="RuleBase" id="RU364020"/>
    </source>
</evidence>
<evidence type="ECO:0000256" key="6">
    <source>
        <dbReference type="ARBA" id="ARBA00023034"/>
    </source>
</evidence>
<dbReference type="Proteomes" id="UP000694843">
    <property type="component" value="Unplaced"/>
</dbReference>
<dbReference type="GeneID" id="108674438"/>
<dbReference type="PANTHER" id="PTHR12137:SF54">
    <property type="entry name" value="CARBOHYDRATE SULFOTRANSFERASE"/>
    <property type="match status" value="1"/>
</dbReference>
<name>A0A8B7NYB9_HYAAZ</name>
<comment type="subcellular location">
    <subcellularLocation>
        <location evidence="1 9">Golgi apparatus membrane</location>
        <topology evidence="1 9">Single-pass type II membrane protein</topology>
    </subcellularLocation>
</comment>
<sequence length="331" mass="38314">MRSRQLWNLKIFMPILVAFCLIAHFVWYEMHRVELHIPMHSKQIVDIEKTTIDARPVQKSAGGVDHEIRFAERRKRLQLGCDKHRNQASFGGVQQMLNSRLLWLNRENIIVCMTPKVGSTSWCNYLLGHYHNGSSTWEGIGSPQAVARRLLAPQPGLTGEEKLQQLTSFTKILTVRHPFGRLVSAYRNKAEPCINRTGCYARRNNLPLPSKPLFKDFAEYLIDTVKVPVLADAAAYKSFDIHLSPFFLNCEVCDLNYEYIVKMETWDDDLSYLLPKYHIKYVDKAYGAILNSSDVSFQYFKTLPESLVLKLYEIYKIDFELFGYSLDGYLK</sequence>
<keyword evidence="10" id="KW-1185">Reference proteome</keyword>
<gene>
    <name evidence="11" type="primary">LOC108674438</name>
</gene>
<keyword evidence="9" id="KW-0119">Carbohydrate metabolism</keyword>
<evidence type="ECO:0000313" key="10">
    <source>
        <dbReference type="Proteomes" id="UP000694843"/>
    </source>
</evidence>
<keyword evidence="6 9" id="KW-0333">Golgi apparatus</keyword>
<dbReference type="InterPro" id="IPR005331">
    <property type="entry name" value="Sulfotransferase"/>
</dbReference>
<evidence type="ECO:0000256" key="7">
    <source>
        <dbReference type="ARBA" id="ARBA00023136"/>
    </source>
</evidence>
<accession>A0A8B7NYB9</accession>
<keyword evidence="9" id="KW-0735">Signal-anchor</keyword>
<evidence type="ECO:0000256" key="5">
    <source>
        <dbReference type="ARBA" id="ARBA00022989"/>
    </source>
</evidence>
<keyword evidence="4 9" id="KW-0812">Transmembrane</keyword>
<organism evidence="10 11">
    <name type="scientific">Hyalella azteca</name>
    <name type="common">Amphipod</name>
    <dbReference type="NCBI Taxonomy" id="294128"/>
    <lineage>
        <taxon>Eukaryota</taxon>
        <taxon>Metazoa</taxon>
        <taxon>Ecdysozoa</taxon>
        <taxon>Arthropoda</taxon>
        <taxon>Crustacea</taxon>
        <taxon>Multicrustacea</taxon>
        <taxon>Malacostraca</taxon>
        <taxon>Eumalacostraca</taxon>
        <taxon>Peracarida</taxon>
        <taxon>Amphipoda</taxon>
        <taxon>Senticaudata</taxon>
        <taxon>Talitrida</taxon>
        <taxon>Talitroidea</taxon>
        <taxon>Hyalellidae</taxon>
        <taxon>Hyalella</taxon>
    </lineage>
</organism>
<evidence type="ECO:0000256" key="4">
    <source>
        <dbReference type="ARBA" id="ARBA00022692"/>
    </source>
</evidence>
<keyword evidence="7 9" id="KW-0472">Membrane</keyword>
<evidence type="ECO:0000256" key="8">
    <source>
        <dbReference type="ARBA" id="ARBA00023180"/>
    </source>
</evidence>
<dbReference type="OMA" id="VKYPQAS"/>
<dbReference type="InterPro" id="IPR018011">
    <property type="entry name" value="Carb_sulfotrans_8-10"/>
</dbReference>
<evidence type="ECO:0000313" key="11">
    <source>
        <dbReference type="RefSeq" id="XP_018017876.1"/>
    </source>
</evidence>
<evidence type="ECO:0000256" key="1">
    <source>
        <dbReference type="ARBA" id="ARBA00004323"/>
    </source>
</evidence>
<evidence type="ECO:0000256" key="3">
    <source>
        <dbReference type="ARBA" id="ARBA00022679"/>
    </source>
</evidence>
<dbReference type="OrthoDB" id="2019940at2759"/>
<reference evidence="11" key="1">
    <citation type="submission" date="2025-08" db="UniProtKB">
        <authorList>
            <consortium name="RefSeq"/>
        </authorList>
    </citation>
    <scope>IDENTIFICATION</scope>
    <source>
        <tissue evidence="11">Whole organism</tissue>
    </source>
</reference>
<keyword evidence="3 9" id="KW-0808">Transferase</keyword>
<dbReference type="GO" id="GO:0000139">
    <property type="term" value="C:Golgi membrane"/>
    <property type="evidence" value="ECO:0007669"/>
    <property type="project" value="UniProtKB-SubCell"/>
</dbReference>
<keyword evidence="5 9" id="KW-1133">Transmembrane helix</keyword>
<dbReference type="GO" id="GO:0008146">
    <property type="term" value="F:sulfotransferase activity"/>
    <property type="evidence" value="ECO:0007669"/>
    <property type="project" value="InterPro"/>
</dbReference>
<evidence type="ECO:0000256" key="2">
    <source>
        <dbReference type="ARBA" id="ARBA00006339"/>
    </source>
</evidence>
<dbReference type="EC" id="2.8.2.-" evidence="9"/>
<proteinExistence type="inferred from homology"/>
<dbReference type="GO" id="GO:0016051">
    <property type="term" value="P:carbohydrate biosynthetic process"/>
    <property type="evidence" value="ECO:0007669"/>
    <property type="project" value="InterPro"/>
</dbReference>
<dbReference type="Pfam" id="PF03567">
    <property type="entry name" value="Sulfotransfer_2"/>
    <property type="match status" value="1"/>
</dbReference>
<protein>
    <recommendedName>
        <fullName evidence="9">Carbohydrate sulfotransferase</fullName>
        <ecNumber evidence="9">2.8.2.-</ecNumber>
    </recommendedName>
</protein>
<dbReference type="RefSeq" id="XP_018017876.1">
    <property type="nucleotide sequence ID" value="XM_018162387.2"/>
</dbReference>
<dbReference type="AlphaFoldDB" id="A0A8B7NYB9"/>
<dbReference type="KEGG" id="hazt:108674438"/>
<comment type="similarity">
    <text evidence="2 9">Belongs to the sulfotransferase 2 family.</text>
</comment>
<dbReference type="PANTHER" id="PTHR12137">
    <property type="entry name" value="CARBOHYDRATE SULFOTRANSFERASE"/>
    <property type="match status" value="1"/>
</dbReference>
<feature type="transmembrane region" description="Helical" evidence="9">
    <location>
        <begin position="7"/>
        <end position="28"/>
    </location>
</feature>